<dbReference type="InterPro" id="IPR004681">
    <property type="entry name" value="TRAP_DctM"/>
</dbReference>
<evidence type="ECO:0000256" key="4">
    <source>
        <dbReference type="ARBA" id="ARBA00022692"/>
    </source>
</evidence>
<keyword evidence="5 7" id="KW-1133">Transmembrane helix</keyword>
<reference evidence="10" key="1">
    <citation type="submission" date="2023-07" db="EMBL/GenBank/DDBJ databases">
        <title>Yangia mangrovi SAOS 153D genome.</title>
        <authorList>
            <person name="Verma A."/>
            <person name="Pal Y."/>
            <person name="Sundharam S."/>
            <person name="Bisht B."/>
            <person name="Srinivasan K."/>
        </authorList>
    </citation>
    <scope>NUCLEOTIDE SEQUENCE [LARGE SCALE GENOMIC DNA]</scope>
    <source>
        <strain evidence="10">SAOS 153D</strain>
    </source>
</reference>
<evidence type="ECO:0000256" key="5">
    <source>
        <dbReference type="ARBA" id="ARBA00022989"/>
    </source>
</evidence>
<evidence type="ECO:0000259" key="8">
    <source>
        <dbReference type="Pfam" id="PF06808"/>
    </source>
</evidence>
<feature type="transmembrane region" description="Helical" evidence="7">
    <location>
        <begin position="275"/>
        <end position="299"/>
    </location>
</feature>
<organism evidence="9 10">
    <name type="scientific">Alloyangia mangrovi</name>
    <dbReference type="NCBI Taxonomy" id="1779329"/>
    <lineage>
        <taxon>Bacteria</taxon>
        <taxon>Pseudomonadati</taxon>
        <taxon>Pseudomonadota</taxon>
        <taxon>Alphaproteobacteria</taxon>
        <taxon>Rhodobacterales</taxon>
        <taxon>Roseobacteraceae</taxon>
        <taxon>Alloyangia</taxon>
    </lineage>
</organism>
<dbReference type="PIRSF" id="PIRSF006066">
    <property type="entry name" value="HI0050"/>
    <property type="match status" value="1"/>
</dbReference>
<evidence type="ECO:0000256" key="1">
    <source>
        <dbReference type="ARBA" id="ARBA00004429"/>
    </source>
</evidence>
<feature type="transmembrane region" description="Helical" evidence="7">
    <location>
        <begin position="340"/>
        <end position="361"/>
    </location>
</feature>
<feature type="transmembrane region" description="Helical" evidence="7">
    <location>
        <begin position="406"/>
        <end position="434"/>
    </location>
</feature>
<comment type="caution">
    <text evidence="9">The sequence shown here is derived from an EMBL/GenBank/DDBJ whole genome shotgun (WGS) entry which is preliminary data.</text>
</comment>
<evidence type="ECO:0000313" key="9">
    <source>
        <dbReference type="EMBL" id="MCT4368890.1"/>
    </source>
</evidence>
<keyword evidence="3 7" id="KW-0997">Cell inner membrane</keyword>
<protein>
    <recommendedName>
        <fullName evidence="7">TRAP transporter large permease protein</fullName>
    </recommendedName>
</protein>
<comment type="function">
    <text evidence="7">Part of the tripartite ATP-independent periplasmic (TRAP) transport system.</text>
</comment>
<dbReference type="Pfam" id="PF06808">
    <property type="entry name" value="DctM"/>
    <property type="match status" value="1"/>
</dbReference>
<feature type="transmembrane region" description="Helical" evidence="7">
    <location>
        <begin position="145"/>
        <end position="168"/>
    </location>
</feature>
<dbReference type="EMBL" id="NTHN02000001">
    <property type="protein sequence ID" value="MCT4368890.1"/>
    <property type="molecule type" value="Genomic_DNA"/>
</dbReference>
<keyword evidence="2" id="KW-1003">Cell membrane</keyword>
<proteinExistence type="inferred from homology"/>
<keyword evidence="4 7" id="KW-0812">Transmembrane</keyword>
<name>A0ABT2KEU5_9RHOB</name>
<evidence type="ECO:0000256" key="2">
    <source>
        <dbReference type="ARBA" id="ARBA00022475"/>
    </source>
</evidence>
<comment type="subunit">
    <text evidence="7">The complex comprises the extracytoplasmic solute receptor protein and the two transmembrane proteins.</text>
</comment>
<feature type="transmembrane region" description="Helical" evidence="7">
    <location>
        <begin position="174"/>
        <end position="201"/>
    </location>
</feature>
<comment type="subcellular location">
    <subcellularLocation>
        <location evidence="1 7">Cell inner membrane</location>
        <topology evidence="1 7">Multi-pass membrane protein</topology>
    </subcellularLocation>
</comment>
<evidence type="ECO:0000256" key="7">
    <source>
        <dbReference type="RuleBase" id="RU369079"/>
    </source>
</evidence>
<evidence type="ECO:0000256" key="6">
    <source>
        <dbReference type="ARBA" id="ARBA00023136"/>
    </source>
</evidence>
<keyword evidence="7" id="KW-0813">Transport</keyword>
<feature type="transmembrane region" description="Helical" evidence="7">
    <location>
        <begin position="248"/>
        <end position="268"/>
    </location>
</feature>
<gene>
    <name evidence="9" type="ORF">CLG85_000435</name>
</gene>
<comment type="similarity">
    <text evidence="7">Belongs to the TRAP transporter large permease family.</text>
</comment>
<dbReference type="Proteomes" id="UP000217448">
    <property type="component" value="Unassembled WGS sequence"/>
</dbReference>
<dbReference type="NCBIfam" id="TIGR00786">
    <property type="entry name" value="dctM"/>
    <property type="match status" value="1"/>
</dbReference>
<feature type="transmembrane region" description="Helical" evidence="7">
    <location>
        <begin position="367"/>
        <end position="394"/>
    </location>
</feature>
<keyword evidence="10" id="KW-1185">Reference proteome</keyword>
<dbReference type="InterPro" id="IPR010656">
    <property type="entry name" value="DctM"/>
</dbReference>
<accession>A0ABT2KEU5</accession>
<feature type="transmembrane region" description="Helical" evidence="7">
    <location>
        <begin position="60"/>
        <end position="79"/>
    </location>
</feature>
<feature type="transmembrane region" description="Helical" evidence="7">
    <location>
        <begin position="99"/>
        <end position="124"/>
    </location>
</feature>
<feature type="transmembrane region" description="Helical" evidence="7">
    <location>
        <begin position="222"/>
        <end position="242"/>
    </location>
</feature>
<dbReference type="RefSeq" id="WP_260348161.1">
    <property type="nucleotide sequence ID" value="NZ_NTHN02000001.1"/>
</dbReference>
<dbReference type="PANTHER" id="PTHR33362:SF5">
    <property type="entry name" value="C4-DICARBOXYLATE TRAP TRANSPORTER LARGE PERMEASE PROTEIN DCTM"/>
    <property type="match status" value="1"/>
</dbReference>
<feature type="transmembrane region" description="Helical" evidence="7">
    <location>
        <begin position="311"/>
        <end position="333"/>
    </location>
</feature>
<keyword evidence="6 7" id="KW-0472">Membrane</keyword>
<dbReference type="PANTHER" id="PTHR33362">
    <property type="entry name" value="SIALIC ACID TRAP TRANSPORTER PERMEASE PROTEIN SIAT-RELATED"/>
    <property type="match status" value="1"/>
</dbReference>
<evidence type="ECO:0000313" key="10">
    <source>
        <dbReference type="Proteomes" id="UP000217448"/>
    </source>
</evidence>
<evidence type="ECO:0000256" key="3">
    <source>
        <dbReference type="ARBA" id="ARBA00022519"/>
    </source>
</evidence>
<sequence>MDKFDIGLMMFAAALILIALRMTVAGAMLLAGIAGYAMITGLSPVLSTLKSMTFAKFSSYQLSVLPFFLLMGEFATRGGMNTRLFAAARAWLGHWRGGLAVATIGGCAAFGAISGSSLATAATMSKVALPEMRKMGYAPSLATGTLAGGGTLGILIPPSVILVIYAIYTEQSVGLLFVAALLPGLVAVIQYALVVILWALFKPEAAPSVPRASWRARFETTRAVWPILIVFAVVVLGIYLGWFSPTDGAAVGAFATLVLAVVSGGLRWKGFVESVIAAGITSAMMFLIMFAAELFSAALALSQLPNEISHWIGGLALPPVMILLCLLIIYIILGCFMESLAMVLLTLPVFVPVMTSLDFGMTSDAVLIWFGILVLMSVETGMISPPFGMNLFLINSIAKDVPIQQTYLGVLGFYAMDILRILLVLFVPGLALWLTGLG</sequence>
<feature type="transmembrane region" description="Helical" evidence="7">
    <location>
        <begin position="6"/>
        <end position="39"/>
    </location>
</feature>
<feature type="domain" description="TRAP C4-dicarboxylate transport system permease DctM subunit" evidence="8">
    <location>
        <begin position="12"/>
        <end position="430"/>
    </location>
</feature>